<keyword evidence="8 11" id="KW-0675">Receptor</keyword>
<keyword evidence="6 9" id="KW-0472">Membrane</keyword>
<feature type="domain" description="G-protein coupled receptors family 1 profile" evidence="10">
    <location>
        <begin position="74"/>
        <end position="340"/>
    </location>
</feature>
<dbReference type="SUPFAM" id="SSF81321">
    <property type="entry name" value="Family A G protein-coupled receptor-like"/>
    <property type="match status" value="1"/>
</dbReference>
<evidence type="ECO:0000256" key="2">
    <source>
        <dbReference type="ARBA" id="ARBA00004370"/>
    </source>
</evidence>
<evidence type="ECO:0000313" key="12">
    <source>
        <dbReference type="Proteomes" id="UP000242188"/>
    </source>
</evidence>
<organism evidence="11 12">
    <name type="scientific">Mizuhopecten yessoensis</name>
    <name type="common">Japanese scallop</name>
    <name type="synonym">Patinopecten yessoensis</name>
    <dbReference type="NCBI Taxonomy" id="6573"/>
    <lineage>
        <taxon>Eukaryota</taxon>
        <taxon>Metazoa</taxon>
        <taxon>Spiralia</taxon>
        <taxon>Lophotrochozoa</taxon>
        <taxon>Mollusca</taxon>
        <taxon>Bivalvia</taxon>
        <taxon>Autobranchia</taxon>
        <taxon>Pteriomorphia</taxon>
        <taxon>Pectinida</taxon>
        <taxon>Pectinoidea</taxon>
        <taxon>Pectinidae</taxon>
        <taxon>Mizuhopecten</taxon>
    </lineage>
</organism>
<dbReference type="SMR" id="A0A210QN11"/>
<evidence type="ECO:0000256" key="7">
    <source>
        <dbReference type="ARBA" id="ARBA00032251"/>
    </source>
</evidence>
<evidence type="ECO:0000256" key="9">
    <source>
        <dbReference type="SAM" id="Phobius"/>
    </source>
</evidence>
<evidence type="ECO:0000256" key="3">
    <source>
        <dbReference type="ARBA" id="ARBA00018873"/>
    </source>
</evidence>
<evidence type="ECO:0000256" key="1">
    <source>
        <dbReference type="ARBA" id="ARBA00004100"/>
    </source>
</evidence>
<feature type="transmembrane region" description="Helical" evidence="9">
    <location>
        <begin position="58"/>
        <end position="82"/>
    </location>
</feature>
<keyword evidence="8" id="KW-0297">G-protein coupled receptor</keyword>
<name>A0A210QN11_MIZYE</name>
<feature type="transmembrane region" description="Helical" evidence="9">
    <location>
        <begin position="283"/>
        <end position="300"/>
    </location>
</feature>
<keyword evidence="12" id="KW-1185">Reference proteome</keyword>
<dbReference type="InterPro" id="IPR002120">
    <property type="entry name" value="TRH_rcpt_1"/>
</dbReference>
<dbReference type="PRINTS" id="PR00237">
    <property type="entry name" value="GPCRRHODOPSN"/>
</dbReference>
<dbReference type="PRINTS" id="PR00751">
    <property type="entry name" value="THYROLIBRINR"/>
</dbReference>
<dbReference type="PRINTS" id="PR01846">
    <property type="entry name" value="TRHRFAMILY"/>
</dbReference>
<evidence type="ECO:0000259" key="10">
    <source>
        <dbReference type="PROSITE" id="PS50262"/>
    </source>
</evidence>
<dbReference type="PROSITE" id="PS50262">
    <property type="entry name" value="G_PROTEIN_RECEP_F1_2"/>
    <property type="match status" value="1"/>
</dbReference>
<dbReference type="GO" id="GO:0016020">
    <property type="term" value="C:membrane"/>
    <property type="evidence" value="ECO:0007669"/>
    <property type="project" value="UniProtKB-SubCell"/>
</dbReference>
<dbReference type="OrthoDB" id="5987936at2759"/>
<evidence type="ECO:0000256" key="4">
    <source>
        <dbReference type="ARBA" id="ARBA00022692"/>
    </source>
</evidence>
<feature type="transmembrane region" description="Helical" evidence="9">
    <location>
        <begin position="233"/>
        <end position="255"/>
    </location>
</feature>
<comment type="caution">
    <text evidence="11">The sequence shown here is derived from an EMBL/GenBank/DDBJ whole genome shotgun (WGS) entry which is preliminary data.</text>
</comment>
<feature type="transmembrane region" description="Helical" evidence="9">
    <location>
        <begin position="127"/>
        <end position="155"/>
    </location>
</feature>
<reference evidence="11 12" key="1">
    <citation type="journal article" date="2017" name="Nat. Ecol. Evol.">
        <title>Scallop genome provides insights into evolution of bilaterian karyotype and development.</title>
        <authorList>
            <person name="Wang S."/>
            <person name="Zhang J."/>
            <person name="Jiao W."/>
            <person name="Li J."/>
            <person name="Xun X."/>
            <person name="Sun Y."/>
            <person name="Guo X."/>
            <person name="Huan P."/>
            <person name="Dong B."/>
            <person name="Zhang L."/>
            <person name="Hu X."/>
            <person name="Sun X."/>
            <person name="Wang J."/>
            <person name="Zhao C."/>
            <person name="Wang Y."/>
            <person name="Wang D."/>
            <person name="Huang X."/>
            <person name="Wang R."/>
            <person name="Lv J."/>
            <person name="Li Y."/>
            <person name="Zhang Z."/>
            <person name="Liu B."/>
            <person name="Lu W."/>
            <person name="Hui Y."/>
            <person name="Liang J."/>
            <person name="Zhou Z."/>
            <person name="Hou R."/>
            <person name="Li X."/>
            <person name="Liu Y."/>
            <person name="Li H."/>
            <person name="Ning X."/>
            <person name="Lin Y."/>
            <person name="Zhao L."/>
            <person name="Xing Q."/>
            <person name="Dou J."/>
            <person name="Li Y."/>
            <person name="Mao J."/>
            <person name="Guo H."/>
            <person name="Dou H."/>
            <person name="Li T."/>
            <person name="Mu C."/>
            <person name="Jiang W."/>
            <person name="Fu Q."/>
            <person name="Fu X."/>
            <person name="Miao Y."/>
            <person name="Liu J."/>
            <person name="Yu Q."/>
            <person name="Li R."/>
            <person name="Liao H."/>
            <person name="Li X."/>
            <person name="Kong Y."/>
            <person name="Jiang Z."/>
            <person name="Chourrout D."/>
            <person name="Li R."/>
            <person name="Bao Z."/>
        </authorList>
    </citation>
    <scope>NUCLEOTIDE SEQUENCE [LARGE SCALE GENOMIC DNA]</scope>
    <source>
        <strain evidence="11 12">PY_sf001</strain>
    </source>
</reference>
<keyword evidence="5 9" id="KW-1133">Transmembrane helix</keyword>
<dbReference type="Gene3D" id="1.20.1070.10">
    <property type="entry name" value="Rhodopsin 7-helix transmembrane proteins"/>
    <property type="match status" value="1"/>
</dbReference>
<dbReference type="PANTHER" id="PTHR46061:SF3">
    <property type="entry name" value="THYROTROPIN-RELEASING HORMONE RECEPTOR"/>
    <property type="match status" value="1"/>
</dbReference>
<sequence>MTDREVILNTSAAVGMYTRCFITQEPEFVINETNEGDSKSCLPTVVMGSDDYSPLYKVIAVIVPLIIFMIGMLGNLLVIVVVSRRRSMQTPTNCYLISLSVADCLLLLSATLPSIPEPLFRRNHWPWGRAMCSVLVFVQYLGADASALSITAFTLERYIAICHPMKAQTICTARRAKRIIISLWCFSVLYCTPWLGLTTMTYNLTCDGSAPLHSCTYRLERESYLFYYMTDFFIFYVFPLLLSGILYSFIIRILFNKSALDSDGSKAPEYSSRTRQTSNSRCQVIRMLVVIVVVFAMLWLPYRAIVVYNSLADYKYLNVWFWLFCRIMVYINSAVNPILYSLMSLKFRKAYHRILSCNPHFKRQSSGTINESTTAANWTRISRRRSQLEHTYLMTNNTRRFSMGRQNCSAPPLSGPRSRLSLQSLYVHNNYCSRSVDVIDAMQSENSV</sequence>
<dbReference type="InterPro" id="IPR000276">
    <property type="entry name" value="GPCR_Rhodpsn"/>
</dbReference>
<dbReference type="Proteomes" id="UP000242188">
    <property type="component" value="Unassembled WGS sequence"/>
</dbReference>
<dbReference type="AlphaFoldDB" id="A0A210QN11"/>
<comment type="function">
    <text evidence="1">Receptor for thyrotropin-releasing hormone (TRH). Upon ligand binding, this G-protein-coupled receptor triggers activation of the phosphatidylinositol (IP3)-calcium-protein kinase C (PKC) pathway.</text>
</comment>
<dbReference type="Pfam" id="PF00001">
    <property type="entry name" value="7tm_1"/>
    <property type="match status" value="1"/>
</dbReference>
<evidence type="ECO:0000256" key="5">
    <source>
        <dbReference type="ARBA" id="ARBA00022989"/>
    </source>
</evidence>
<feature type="transmembrane region" description="Helical" evidence="9">
    <location>
        <begin position="94"/>
        <end position="115"/>
    </location>
</feature>
<proteinExistence type="inferred from homology"/>
<dbReference type="PROSITE" id="PS00237">
    <property type="entry name" value="G_PROTEIN_RECEP_F1_1"/>
    <property type="match status" value="1"/>
</dbReference>
<dbReference type="InterPro" id="IPR017452">
    <property type="entry name" value="GPCR_Rhodpsn_7TM"/>
</dbReference>
<dbReference type="GO" id="GO:0004997">
    <property type="term" value="F:thyrotropin-releasing hormone receptor activity"/>
    <property type="evidence" value="ECO:0007669"/>
    <property type="project" value="InterPro"/>
</dbReference>
<evidence type="ECO:0000313" key="11">
    <source>
        <dbReference type="EMBL" id="OWF50122.1"/>
    </source>
</evidence>
<gene>
    <name evidence="11" type="ORF">KP79_PYT14081</name>
</gene>
<dbReference type="PANTHER" id="PTHR46061">
    <property type="entry name" value="THYROTROPIN-RELEASING HORMONE RECEPTOR"/>
    <property type="match status" value="1"/>
</dbReference>
<evidence type="ECO:0000256" key="8">
    <source>
        <dbReference type="RuleBase" id="RU000688"/>
    </source>
</evidence>
<dbReference type="SMART" id="SM01381">
    <property type="entry name" value="7TM_GPCR_Srsx"/>
    <property type="match status" value="1"/>
</dbReference>
<protein>
    <recommendedName>
        <fullName evidence="3">Thyrotropin-releasing hormone receptor</fullName>
    </recommendedName>
    <alternativeName>
        <fullName evidence="7">Thyroliberin receptor</fullName>
    </alternativeName>
</protein>
<comment type="similarity">
    <text evidence="8">Belongs to the G-protein coupled receptor 1 family.</text>
</comment>
<accession>A0A210QN11</accession>
<feature type="transmembrane region" description="Helical" evidence="9">
    <location>
        <begin position="320"/>
        <end position="343"/>
    </location>
</feature>
<keyword evidence="8" id="KW-0807">Transducer</keyword>
<evidence type="ECO:0000256" key="6">
    <source>
        <dbReference type="ARBA" id="ARBA00023136"/>
    </source>
</evidence>
<keyword evidence="4 8" id="KW-0812">Transmembrane</keyword>
<feature type="transmembrane region" description="Helical" evidence="9">
    <location>
        <begin position="176"/>
        <end position="195"/>
    </location>
</feature>
<comment type="subcellular location">
    <subcellularLocation>
        <location evidence="2">Membrane</location>
    </subcellularLocation>
</comment>
<dbReference type="EMBL" id="NEDP02002762">
    <property type="protein sequence ID" value="OWF50122.1"/>
    <property type="molecule type" value="Genomic_DNA"/>
</dbReference>